<feature type="transmembrane region" description="Helical" evidence="9">
    <location>
        <begin position="467"/>
        <end position="489"/>
    </location>
</feature>
<dbReference type="Pfam" id="PF06808">
    <property type="entry name" value="DctM"/>
    <property type="match status" value="1"/>
</dbReference>
<evidence type="ECO:0000313" key="12">
    <source>
        <dbReference type="EMBL" id="XAD55846.1"/>
    </source>
</evidence>
<sequence length="621" mass="65621">MAADQPALSATLSLLDRSAVRLESLVRLSVFSILVAMSLAVLAGVVARYVFNSSFSWTEEFAIWCFTWLIFLGAALGVRRSRHVVADLLPSSRVPWLQALLEPMATTLLALTLIMMYAGGMQLTEMVGGLSASLQWPNSIKYAVIPASAMISLAFLLVRRVDSLKGCLRNLLCVGIAWLLFQWSDAGGLAFLASFSPSLVMVAAFFLAIAIGVPVAFALVLGVFIASSASFILPPPAVVQNMVTGSTKFILLAIPFFLSTGYLLNLGGLSARLIDFAVSLVGHFRGGLAHVNILNSLMVGGISGSSSADAASSTKILVPEMVKRGYSPAFSCAVSAASAILPNVVPPAIAMLVYASVANVSVARLFTAGVLPAILIALALMGVAYAISVRRDYQSSSQRAPWSTVRHSFLRALPVLVITVGVLGGIRFGVITATEAGVVALVWTFILGKMVFKQYDWRTFYRAFSDCAMDAALIGFIIAASVPFAWVLIAEQVPQAIVGWAGAAAEGPLGLFLILILVLAAAGMFLDLTPAMLIIAPLFLPMMIDAGIDPVQLGIIMIVTLQLGGVSPPVGLLVFITSQIANVAPSAVFRAVMPFIFATMGVVVLLCAFPSLTIGLWNLLE</sequence>
<feature type="transmembrane region" description="Helical" evidence="9">
    <location>
        <begin position="284"/>
        <end position="304"/>
    </location>
</feature>
<feature type="transmembrane region" description="Helical" evidence="9">
    <location>
        <begin position="551"/>
        <end position="576"/>
    </location>
</feature>
<evidence type="ECO:0000256" key="5">
    <source>
        <dbReference type="ARBA" id="ARBA00022692"/>
    </source>
</evidence>
<feature type="transmembrane region" description="Helical" evidence="9">
    <location>
        <begin position="509"/>
        <end position="539"/>
    </location>
</feature>
<comment type="function">
    <text evidence="8">Part of the tripartite ATP-independent periplasmic (TRAP) transport system.</text>
</comment>
<evidence type="ECO:0000256" key="3">
    <source>
        <dbReference type="ARBA" id="ARBA00022475"/>
    </source>
</evidence>
<feature type="domain" description="TRAP C4-dicarboxylate transport system permease DctM subunit" evidence="11">
    <location>
        <begin position="203"/>
        <end position="611"/>
    </location>
</feature>
<dbReference type="InterPro" id="IPR004681">
    <property type="entry name" value="TRAP_DctM"/>
</dbReference>
<keyword evidence="3" id="KW-1003">Cell membrane</keyword>
<evidence type="ECO:0000259" key="11">
    <source>
        <dbReference type="Pfam" id="PF06808"/>
    </source>
</evidence>
<keyword evidence="6 9" id="KW-1133">Transmembrane helix</keyword>
<evidence type="ECO:0000256" key="8">
    <source>
        <dbReference type="RuleBase" id="RU369079"/>
    </source>
</evidence>
<dbReference type="PANTHER" id="PTHR33362:SF2">
    <property type="entry name" value="TRAP TRANSPORTER LARGE PERMEASE PROTEIN"/>
    <property type="match status" value="1"/>
</dbReference>
<dbReference type="RefSeq" id="WP_342596088.1">
    <property type="nucleotide sequence ID" value="NZ_CP151919.1"/>
</dbReference>
<keyword evidence="13" id="KW-1185">Reference proteome</keyword>
<protein>
    <submittedName>
        <fullName evidence="12">TRAP transporter large permease subunit</fullName>
    </submittedName>
</protein>
<dbReference type="InterPro" id="IPR010656">
    <property type="entry name" value="DctM"/>
</dbReference>
<dbReference type="Proteomes" id="UP001453229">
    <property type="component" value="Chromosome"/>
</dbReference>
<feature type="transmembrane region" description="Helical" evidence="9">
    <location>
        <begin position="247"/>
        <end position="264"/>
    </location>
</feature>
<dbReference type="PANTHER" id="PTHR33362">
    <property type="entry name" value="SIALIC ACID TRAP TRANSPORTER PERMEASE PROTEIN SIAT-RELATED"/>
    <property type="match status" value="1"/>
</dbReference>
<feature type="transmembrane region" description="Helical" evidence="9">
    <location>
        <begin position="199"/>
        <end position="226"/>
    </location>
</feature>
<feature type="transmembrane region" description="Helical" evidence="9">
    <location>
        <begin position="408"/>
        <end position="430"/>
    </location>
</feature>
<keyword evidence="7 9" id="KW-0472">Membrane</keyword>
<feature type="transmembrane region" description="Helical" evidence="9">
    <location>
        <begin position="99"/>
        <end position="119"/>
    </location>
</feature>
<evidence type="ECO:0000313" key="13">
    <source>
        <dbReference type="Proteomes" id="UP001453229"/>
    </source>
</evidence>
<reference evidence="12 13" key="1">
    <citation type="submission" date="2024-04" db="EMBL/GenBank/DDBJ databases">
        <title>Salinicola lusitanus LLJ914,a marine bacterium isolated from the Okinawa Trough.</title>
        <authorList>
            <person name="Li J."/>
        </authorList>
    </citation>
    <scope>NUCLEOTIDE SEQUENCE [LARGE SCALE GENOMIC DNA]</scope>
    <source>
        <strain evidence="12 13">LLJ914</strain>
    </source>
</reference>
<dbReference type="NCBIfam" id="TIGR00786">
    <property type="entry name" value="dctM"/>
    <property type="match status" value="1"/>
</dbReference>
<dbReference type="EMBL" id="CP151919">
    <property type="protein sequence ID" value="XAD55846.1"/>
    <property type="molecule type" value="Genomic_DNA"/>
</dbReference>
<keyword evidence="5 9" id="KW-0812">Transmembrane</keyword>
<feature type="transmembrane region" description="Helical" evidence="9">
    <location>
        <begin position="325"/>
        <end position="345"/>
    </location>
</feature>
<evidence type="ECO:0000256" key="4">
    <source>
        <dbReference type="ARBA" id="ARBA00022519"/>
    </source>
</evidence>
<evidence type="ECO:0000256" key="1">
    <source>
        <dbReference type="ARBA" id="ARBA00004429"/>
    </source>
</evidence>
<feature type="transmembrane region" description="Helical" evidence="9">
    <location>
        <begin position="170"/>
        <end position="193"/>
    </location>
</feature>
<feature type="transmembrane region" description="Helical" evidence="9">
    <location>
        <begin position="436"/>
        <end position="455"/>
    </location>
</feature>
<keyword evidence="4 8" id="KW-0997">Cell inner membrane</keyword>
<dbReference type="InterPro" id="IPR055348">
    <property type="entry name" value="DctQ"/>
</dbReference>
<comment type="subcellular location">
    <subcellularLocation>
        <location evidence="1 8">Cell inner membrane</location>
        <topology evidence="1 8">Multi-pass membrane protein</topology>
    </subcellularLocation>
</comment>
<evidence type="ECO:0000256" key="6">
    <source>
        <dbReference type="ARBA" id="ARBA00022989"/>
    </source>
</evidence>
<feature type="transmembrane region" description="Helical" evidence="9">
    <location>
        <begin position="139"/>
        <end position="158"/>
    </location>
</feature>
<evidence type="ECO:0000256" key="2">
    <source>
        <dbReference type="ARBA" id="ARBA00022448"/>
    </source>
</evidence>
<gene>
    <name evidence="12" type="ORF">AAGT95_07645</name>
</gene>
<evidence type="ECO:0000256" key="7">
    <source>
        <dbReference type="ARBA" id="ARBA00023136"/>
    </source>
</evidence>
<dbReference type="Pfam" id="PF04290">
    <property type="entry name" value="DctQ"/>
    <property type="match status" value="1"/>
</dbReference>
<feature type="transmembrane region" description="Helical" evidence="9">
    <location>
        <begin position="596"/>
        <end position="620"/>
    </location>
</feature>
<organism evidence="12 13">
    <name type="scientific">Salinicola lusitanus</name>
    <dbReference type="NCBI Taxonomy" id="1949085"/>
    <lineage>
        <taxon>Bacteria</taxon>
        <taxon>Pseudomonadati</taxon>
        <taxon>Pseudomonadota</taxon>
        <taxon>Gammaproteobacteria</taxon>
        <taxon>Oceanospirillales</taxon>
        <taxon>Halomonadaceae</taxon>
        <taxon>Salinicola</taxon>
    </lineage>
</organism>
<keyword evidence="2 8" id="KW-0813">Transport</keyword>
<feature type="transmembrane region" description="Helical" evidence="9">
    <location>
        <begin position="61"/>
        <end position="78"/>
    </location>
</feature>
<feature type="transmembrane region" description="Helical" evidence="9">
    <location>
        <begin position="25"/>
        <end position="49"/>
    </location>
</feature>
<feature type="transmembrane region" description="Helical" evidence="9">
    <location>
        <begin position="365"/>
        <end position="387"/>
    </location>
</feature>
<name>A0ABZ3CXT9_9GAMM</name>
<evidence type="ECO:0000256" key="9">
    <source>
        <dbReference type="SAM" id="Phobius"/>
    </source>
</evidence>
<feature type="domain" description="Tripartite ATP-independent periplasmic transporters DctQ component" evidence="10">
    <location>
        <begin position="37"/>
        <end position="164"/>
    </location>
</feature>
<accession>A0ABZ3CXT9</accession>
<evidence type="ECO:0000259" key="10">
    <source>
        <dbReference type="Pfam" id="PF04290"/>
    </source>
</evidence>
<proteinExistence type="predicted"/>